<keyword evidence="7" id="KW-0106">Calcium</keyword>
<dbReference type="InterPro" id="IPR000008">
    <property type="entry name" value="C2_dom"/>
</dbReference>
<dbReference type="PROSITE" id="PS50004">
    <property type="entry name" value="C2"/>
    <property type="match status" value="1"/>
</dbReference>
<protein>
    <recommendedName>
        <fullName evidence="12">C2 domain-containing protein</fullName>
    </recommendedName>
</protein>
<evidence type="ECO:0000313" key="14">
    <source>
        <dbReference type="Proteomes" id="UP000011750"/>
    </source>
</evidence>
<evidence type="ECO:0000256" key="1">
    <source>
        <dbReference type="ARBA" id="ARBA00004123"/>
    </source>
</evidence>
<comment type="similarity">
    <text evidence="11">Belongs to the plant CAR protein family.</text>
</comment>
<dbReference type="KEGG" id="brp:103859735"/>
<keyword evidence="3" id="KW-0343">GTPase activation</keyword>
<evidence type="ECO:0000256" key="11">
    <source>
        <dbReference type="ARBA" id="ARBA00024037"/>
    </source>
</evidence>
<evidence type="ECO:0000256" key="2">
    <source>
        <dbReference type="ARBA" id="ARBA00004236"/>
    </source>
</evidence>
<keyword evidence="8" id="KW-0446">Lipid-binding</keyword>
<keyword evidence="10" id="KW-0539">Nucleus</keyword>
<reference evidence="13 14" key="1">
    <citation type="journal article" date="2011" name="Nat. Genet.">
        <title>The genome of the mesopolyploid crop species Brassica rapa.</title>
        <authorList>
            <consortium name="Brassica rapa Genome Sequencing Project Consortium"/>
            <person name="Wang X."/>
            <person name="Wang H."/>
            <person name="Wang J."/>
            <person name="Sun R."/>
            <person name="Wu J."/>
            <person name="Liu S."/>
            <person name="Bai Y."/>
            <person name="Mun J.H."/>
            <person name="Bancroft I."/>
            <person name="Cheng F."/>
            <person name="Huang S."/>
            <person name="Li X."/>
            <person name="Hua W."/>
            <person name="Wang J."/>
            <person name="Wang X."/>
            <person name="Freeling M."/>
            <person name="Pires J.C."/>
            <person name="Paterson A.H."/>
            <person name="Chalhoub B."/>
            <person name="Wang B."/>
            <person name="Hayward A."/>
            <person name="Sharpe A.G."/>
            <person name="Park B.S."/>
            <person name="Weisshaar B."/>
            <person name="Liu B."/>
            <person name="Li B."/>
            <person name="Liu B."/>
            <person name="Tong C."/>
            <person name="Song C."/>
            <person name="Duran C."/>
            <person name="Peng C."/>
            <person name="Geng C."/>
            <person name="Koh C."/>
            <person name="Lin C."/>
            <person name="Edwards D."/>
            <person name="Mu D."/>
            <person name="Shen D."/>
            <person name="Soumpourou E."/>
            <person name="Li F."/>
            <person name="Fraser F."/>
            <person name="Conant G."/>
            <person name="Lassalle G."/>
            <person name="King G.J."/>
            <person name="Bonnema G."/>
            <person name="Tang H."/>
            <person name="Wang H."/>
            <person name="Belcram H."/>
            <person name="Zhou H."/>
            <person name="Hirakawa H."/>
            <person name="Abe H."/>
            <person name="Guo H."/>
            <person name="Wang H."/>
            <person name="Jin H."/>
            <person name="Parkin I.A."/>
            <person name="Batley J."/>
            <person name="Kim J.S."/>
            <person name="Just J."/>
            <person name="Li J."/>
            <person name="Xu J."/>
            <person name="Deng J."/>
            <person name="Kim J.A."/>
            <person name="Li J."/>
            <person name="Yu J."/>
            <person name="Meng J."/>
            <person name="Wang J."/>
            <person name="Min J."/>
            <person name="Poulain J."/>
            <person name="Wang J."/>
            <person name="Hatakeyama K."/>
            <person name="Wu K."/>
            <person name="Wang L."/>
            <person name="Fang L."/>
            <person name="Trick M."/>
            <person name="Links M.G."/>
            <person name="Zhao M."/>
            <person name="Jin M."/>
            <person name="Ramchiary N."/>
            <person name="Drou N."/>
            <person name="Berkman P.J."/>
            <person name="Cai Q."/>
            <person name="Huang Q."/>
            <person name="Li R."/>
            <person name="Tabata S."/>
            <person name="Cheng S."/>
            <person name="Zhang S."/>
            <person name="Zhang S."/>
            <person name="Huang S."/>
            <person name="Sato S."/>
            <person name="Sun S."/>
            <person name="Kwon S.J."/>
            <person name="Choi S.R."/>
            <person name="Lee T.H."/>
            <person name="Fan W."/>
            <person name="Zhao X."/>
            <person name="Tan X."/>
            <person name="Xu X."/>
            <person name="Wang Y."/>
            <person name="Qiu Y."/>
            <person name="Yin Y."/>
            <person name="Li Y."/>
            <person name="Du Y."/>
            <person name="Liao Y."/>
            <person name="Lim Y."/>
            <person name="Narusaka Y."/>
            <person name="Wang Y."/>
            <person name="Wang Z."/>
            <person name="Li Z."/>
            <person name="Wang Z."/>
            <person name="Xiong Z."/>
            <person name="Zhang Z."/>
        </authorList>
    </citation>
    <scope>NUCLEOTIDE SEQUENCE [LARGE SCALE GENOMIC DNA]</scope>
    <source>
        <strain evidence="13 14">cv. Chiifu-401-42</strain>
    </source>
</reference>
<dbReference type="PANTHER" id="PTHR45933">
    <property type="entry name" value="PROTEIN C2-DOMAIN ABA-RELATED 4"/>
    <property type="match status" value="1"/>
</dbReference>
<dbReference type="InterPro" id="IPR035892">
    <property type="entry name" value="C2_domain_sf"/>
</dbReference>
<name>M4CBW3_BRACM</name>
<dbReference type="eggNOG" id="KOG1030">
    <property type="taxonomic scope" value="Eukaryota"/>
</dbReference>
<evidence type="ECO:0000256" key="6">
    <source>
        <dbReference type="ARBA" id="ARBA00022723"/>
    </source>
</evidence>
<dbReference type="PANTHER" id="PTHR45933:SF5">
    <property type="entry name" value="PROTEIN C2-DOMAIN ABA-RELATED 4"/>
    <property type="match status" value="1"/>
</dbReference>
<evidence type="ECO:0000256" key="8">
    <source>
        <dbReference type="ARBA" id="ARBA00023121"/>
    </source>
</evidence>
<sequence>MTTTGPARTSSLMDDLLGLLRIRIKRGVNLAVRDINSSDPYIVVKMGKQKLKTRVINKDVNPEWNEDLTLSVTDPSLTVLLTVYDHDMFSKDDKMGDAEFEIKPYIEALRMQLDGLPSGTIVATVHPSRANCLAEESRVTWIDGKLVQERVLRLRHAECGEVEAQLHWIDLPGSKGL</sequence>
<dbReference type="InterPro" id="IPR044562">
    <property type="entry name" value="CAR1-11"/>
</dbReference>
<dbReference type="SUPFAM" id="SSF49562">
    <property type="entry name" value="C2 domain (Calcium/lipid-binding domain, CaLB)"/>
    <property type="match status" value="1"/>
</dbReference>
<organism evidence="13 14">
    <name type="scientific">Brassica campestris</name>
    <name type="common">Field mustard</name>
    <dbReference type="NCBI Taxonomy" id="3711"/>
    <lineage>
        <taxon>Eukaryota</taxon>
        <taxon>Viridiplantae</taxon>
        <taxon>Streptophyta</taxon>
        <taxon>Embryophyta</taxon>
        <taxon>Tracheophyta</taxon>
        <taxon>Spermatophyta</taxon>
        <taxon>Magnoliopsida</taxon>
        <taxon>eudicotyledons</taxon>
        <taxon>Gunneridae</taxon>
        <taxon>Pentapetalae</taxon>
        <taxon>rosids</taxon>
        <taxon>malvids</taxon>
        <taxon>Brassicales</taxon>
        <taxon>Brassicaceae</taxon>
        <taxon>Brassiceae</taxon>
        <taxon>Brassica</taxon>
    </lineage>
</organism>
<keyword evidence="14" id="KW-1185">Reference proteome</keyword>
<dbReference type="OrthoDB" id="73919at2759"/>
<evidence type="ECO:0000256" key="7">
    <source>
        <dbReference type="ARBA" id="ARBA00022837"/>
    </source>
</evidence>
<dbReference type="Gramene" id="Bra001693.1">
    <property type="protein sequence ID" value="Bra001693.1-P"/>
    <property type="gene ID" value="Bra001693"/>
</dbReference>
<dbReference type="AlphaFoldDB" id="M4CBW3"/>
<reference evidence="13" key="3">
    <citation type="submission" date="2023-03" db="UniProtKB">
        <authorList>
            <consortium name="EnsemblPlants"/>
        </authorList>
    </citation>
    <scope>IDENTIFICATION</scope>
    <source>
        <strain evidence="13">cv. Chiifu-401-42</strain>
    </source>
</reference>
<dbReference type="HOGENOM" id="CLU_106037_0_0_1"/>
<dbReference type="FunCoup" id="M4CBW3">
    <property type="interactions" value="21"/>
</dbReference>
<dbReference type="GO" id="GO:0005886">
    <property type="term" value="C:plasma membrane"/>
    <property type="evidence" value="ECO:0007669"/>
    <property type="project" value="UniProtKB-SubCell"/>
</dbReference>
<dbReference type="Proteomes" id="UP000011750">
    <property type="component" value="Chromosome A03"/>
</dbReference>
<dbReference type="Gene3D" id="2.60.40.150">
    <property type="entry name" value="C2 domain"/>
    <property type="match status" value="1"/>
</dbReference>
<keyword evidence="9" id="KW-0472">Membrane</keyword>
<dbReference type="GO" id="GO:0046872">
    <property type="term" value="F:metal ion binding"/>
    <property type="evidence" value="ECO:0007669"/>
    <property type="project" value="UniProtKB-KW"/>
</dbReference>
<keyword evidence="6" id="KW-0479">Metal-binding</keyword>
<dbReference type="GO" id="GO:0008289">
    <property type="term" value="F:lipid binding"/>
    <property type="evidence" value="ECO:0007669"/>
    <property type="project" value="UniProtKB-KW"/>
</dbReference>
<dbReference type="Pfam" id="PF00168">
    <property type="entry name" value="C2"/>
    <property type="match status" value="1"/>
</dbReference>
<dbReference type="STRING" id="51351.M4CBW3"/>
<dbReference type="GO" id="GO:0005096">
    <property type="term" value="F:GTPase activator activity"/>
    <property type="evidence" value="ECO:0007669"/>
    <property type="project" value="UniProtKB-KW"/>
</dbReference>
<feature type="domain" description="C2" evidence="12">
    <location>
        <begin position="3"/>
        <end position="118"/>
    </location>
</feature>
<dbReference type="GO" id="GO:0005634">
    <property type="term" value="C:nucleus"/>
    <property type="evidence" value="ECO:0007669"/>
    <property type="project" value="UniProtKB-SubCell"/>
</dbReference>
<dbReference type="SMART" id="SM00239">
    <property type="entry name" value="C2"/>
    <property type="match status" value="1"/>
</dbReference>
<evidence type="ECO:0000256" key="10">
    <source>
        <dbReference type="ARBA" id="ARBA00023242"/>
    </source>
</evidence>
<dbReference type="CDD" id="cd04038">
    <property type="entry name" value="C2_ArfGAP"/>
    <property type="match status" value="1"/>
</dbReference>
<keyword evidence="4" id="KW-1003">Cell membrane</keyword>
<comment type="subcellular location">
    <subcellularLocation>
        <location evidence="2">Cell membrane</location>
    </subcellularLocation>
    <subcellularLocation>
        <location evidence="1">Nucleus</location>
    </subcellularLocation>
</comment>
<evidence type="ECO:0000256" key="9">
    <source>
        <dbReference type="ARBA" id="ARBA00023136"/>
    </source>
</evidence>
<evidence type="ECO:0000259" key="12">
    <source>
        <dbReference type="PROSITE" id="PS50004"/>
    </source>
</evidence>
<evidence type="ECO:0000313" key="13">
    <source>
        <dbReference type="EnsemblPlants" id="Bra001693.1-P"/>
    </source>
</evidence>
<dbReference type="OMA" id="NPEWNDH"/>
<proteinExistence type="inferred from homology"/>
<evidence type="ECO:0000256" key="5">
    <source>
        <dbReference type="ARBA" id="ARBA00022682"/>
    </source>
</evidence>
<dbReference type="GeneID" id="103859735"/>
<reference evidence="13 14" key="2">
    <citation type="journal article" date="2018" name="Hortic Res">
        <title>Improved Brassica rapa reference genome by single-molecule sequencing and chromosome conformation capture technologies.</title>
        <authorList>
            <person name="Zhang L."/>
            <person name="Cai X."/>
            <person name="Wu J."/>
            <person name="Liu M."/>
            <person name="Grob S."/>
            <person name="Cheng F."/>
            <person name="Liang J."/>
            <person name="Cai C."/>
            <person name="Liu Z."/>
            <person name="Liu B."/>
            <person name="Wang F."/>
            <person name="Li S."/>
            <person name="Liu F."/>
            <person name="Li X."/>
            <person name="Cheng L."/>
            <person name="Yang W."/>
            <person name="Li M.H."/>
            <person name="Grossniklaus U."/>
            <person name="Zheng H."/>
            <person name="Wang X."/>
        </authorList>
    </citation>
    <scope>NUCLEOTIDE SEQUENCE [LARGE SCALE GENOMIC DNA]</scope>
    <source>
        <strain evidence="13 14">cv. Chiifu-401-42</strain>
    </source>
</reference>
<evidence type="ECO:0000256" key="3">
    <source>
        <dbReference type="ARBA" id="ARBA00022468"/>
    </source>
</evidence>
<accession>M4CBW3</accession>
<evidence type="ECO:0000256" key="4">
    <source>
        <dbReference type="ARBA" id="ARBA00022475"/>
    </source>
</evidence>
<dbReference type="GO" id="GO:0009738">
    <property type="term" value="P:abscisic acid-activated signaling pathway"/>
    <property type="evidence" value="ECO:0007669"/>
    <property type="project" value="UniProtKB-KW"/>
</dbReference>
<dbReference type="InParanoid" id="M4CBW3"/>
<dbReference type="EnsemblPlants" id="Bra001693.1">
    <property type="protein sequence ID" value="Bra001693.1-P"/>
    <property type="gene ID" value="Bra001693"/>
</dbReference>
<keyword evidence="5" id="KW-0938">Abscisic acid signaling pathway</keyword>